<reference evidence="4 5" key="1">
    <citation type="journal article" date="2017" name="ISME J.">
        <title>Energy and carbon metabolisms in a deep terrestrial subsurface fluid microbial community.</title>
        <authorList>
            <person name="Momper L."/>
            <person name="Jungbluth S.P."/>
            <person name="Lee M.D."/>
            <person name="Amend J.P."/>
        </authorList>
    </citation>
    <scope>NUCLEOTIDE SEQUENCE [LARGE SCALE GENOMIC DNA]</scope>
    <source>
        <strain evidence="4">SURF_5</strain>
    </source>
</reference>
<proteinExistence type="inferred from homology"/>
<dbReference type="EMBL" id="QZKU01000041">
    <property type="protein sequence ID" value="RJP24054.1"/>
    <property type="molecule type" value="Genomic_DNA"/>
</dbReference>
<evidence type="ECO:0000313" key="4">
    <source>
        <dbReference type="EMBL" id="RJP24054.1"/>
    </source>
</evidence>
<dbReference type="AlphaFoldDB" id="A0A3A4P7T8"/>
<dbReference type="InterPro" id="IPR042188">
    <property type="entry name" value="MmgE/PrpD_sf_2"/>
</dbReference>
<feature type="domain" description="MmgE/PrpD C-terminal" evidence="3">
    <location>
        <begin position="281"/>
        <end position="440"/>
    </location>
</feature>
<sequence>MKVPCRCQESGRSEARMNITRALCETVERIAFQDLPKEAVAEAKLCLIDWLGVTLGGAHEPLTDILLEVTGALGGKKQCSLIGRNLKTSMLNAALINGSASHALDFDDVHFMMMGHPTVPLMPAVLALAENKKVHGRDFLTAFIVGFEAECRIGSAVLPFHYQQGWHATSSIGRFGAAVACAKLLRLPVDKLVYAVGIAGTQAAGLKQVFGTMTKPFHAGKAAADGLLAALLAEKGFTCSDDILAGESGFCRVLSPECNPELIVEDLCKTYTIGNVMFKRHASCFETHPTIDAALRLREQVKPEEVREIVVNAVPVAVEIAGKPEPKTGLEGKFSLSYCAALALAEGQTGETDFTNDKVLSPPLVALRKKVTVIASDDFGLTQAEVIVRTVDGRELKSRADTYEIGSDKDRRKADLIRKFRSFADRLLPPGRTDAILEFVQGLASQKNMKDLLVLCQP</sequence>
<dbReference type="InterPro" id="IPR045336">
    <property type="entry name" value="MmgE_PrpD_N"/>
</dbReference>
<evidence type="ECO:0000313" key="5">
    <source>
        <dbReference type="Proteomes" id="UP000265882"/>
    </source>
</evidence>
<dbReference type="InterPro" id="IPR005656">
    <property type="entry name" value="MmgE_PrpD"/>
</dbReference>
<dbReference type="Gene3D" id="1.10.4100.10">
    <property type="entry name" value="2-methylcitrate dehydratase PrpD"/>
    <property type="match status" value="1"/>
</dbReference>
<comment type="similarity">
    <text evidence="1">Belongs to the PrpD family.</text>
</comment>
<organism evidence="4 5">
    <name type="scientific">Abyssobacteria bacterium (strain SURF_5)</name>
    <dbReference type="NCBI Taxonomy" id="2093360"/>
    <lineage>
        <taxon>Bacteria</taxon>
        <taxon>Pseudomonadati</taxon>
        <taxon>Candidatus Hydrogenedentota</taxon>
        <taxon>Candidatus Abyssobacteria</taxon>
    </lineage>
</organism>
<comment type="caution">
    <text evidence="4">The sequence shown here is derived from an EMBL/GenBank/DDBJ whole genome shotgun (WGS) entry which is preliminary data.</text>
</comment>
<dbReference type="InterPro" id="IPR036148">
    <property type="entry name" value="MmgE/PrpD_sf"/>
</dbReference>
<dbReference type="Pfam" id="PF03972">
    <property type="entry name" value="MmgE_PrpD_N"/>
    <property type="match status" value="1"/>
</dbReference>
<dbReference type="Gene3D" id="3.30.1330.120">
    <property type="entry name" value="2-methylcitrate dehydratase PrpD"/>
    <property type="match status" value="1"/>
</dbReference>
<dbReference type="InterPro" id="IPR042183">
    <property type="entry name" value="MmgE/PrpD_sf_1"/>
</dbReference>
<dbReference type="Pfam" id="PF19305">
    <property type="entry name" value="MmgE_PrpD_C"/>
    <property type="match status" value="1"/>
</dbReference>
<dbReference type="Proteomes" id="UP000265882">
    <property type="component" value="Unassembled WGS sequence"/>
</dbReference>
<dbReference type="SUPFAM" id="SSF103378">
    <property type="entry name" value="2-methylcitrate dehydratase PrpD"/>
    <property type="match status" value="1"/>
</dbReference>
<dbReference type="GO" id="GO:0016829">
    <property type="term" value="F:lyase activity"/>
    <property type="evidence" value="ECO:0007669"/>
    <property type="project" value="InterPro"/>
</dbReference>
<name>A0A3A4P7T8_ABYX5</name>
<protein>
    <submittedName>
        <fullName evidence="4">MmgE/PrpD family protein</fullName>
    </submittedName>
</protein>
<accession>A0A3A4P7T8</accession>
<evidence type="ECO:0000256" key="1">
    <source>
        <dbReference type="ARBA" id="ARBA00006174"/>
    </source>
</evidence>
<dbReference type="InterPro" id="IPR045337">
    <property type="entry name" value="MmgE_PrpD_C"/>
</dbReference>
<evidence type="ECO:0000259" key="2">
    <source>
        <dbReference type="Pfam" id="PF03972"/>
    </source>
</evidence>
<gene>
    <name evidence="4" type="ORF">C4520_05015</name>
</gene>
<dbReference type="PANTHER" id="PTHR16943">
    <property type="entry name" value="2-METHYLCITRATE DEHYDRATASE-RELATED"/>
    <property type="match status" value="1"/>
</dbReference>
<feature type="domain" description="MmgE/PrpD N-terminal" evidence="2">
    <location>
        <begin position="22"/>
        <end position="260"/>
    </location>
</feature>
<evidence type="ECO:0000259" key="3">
    <source>
        <dbReference type="Pfam" id="PF19305"/>
    </source>
</evidence>
<dbReference type="PANTHER" id="PTHR16943:SF8">
    <property type="entry name" value="2-METHYLCITRATE DEHYDRATASE"/>
    <property type="match status" value="1"/>
</dbReference>